<feature type="non-terminal residue" evidence="1">
    <location>
        <position position="71"/>
    </location>
</feature>
<sequence length="71" mass="7928">MSTRTSLGSVLIVNRFKIDWSVVVMAHTLMCAHACTALQYIYVYMAIAGLATKAHVPYCKKSLSIFRFNAL</sequence>
<reference evidence="1" key="1">
    <citation type="submission" date="2021-03" db="EMBL/GenBank/DDBJ databases">
        <title>Evolutionary priming and transition to the ectomycorrhizal habit in an iconic lineage of mushroom-forming fungi: is preadaptation a requirement?</title>
        <authorList>
            <consortium name="DOE Joint Genome Institute"/>
            <person name="Looney B.P."/>
            <person name="Miyauchi S."/>
            <person name="Morin E."/>
            <person name="Drula E."/>
            <person name="Courty P.E."/>
            <person name="Chicoki N."/>
            <person name="Fauchery L."/>
            <person name="Kohler A."/>
            <person name="Kuo A."/>
            <person name="LaButti K."/>
            <person name="Pangilinan J."/>
            <person name="Lipzen A."/>
            <person name="Riley R."/>
            <person name="Andreopoulos W."/>
            <person name="He G."/>
            <person name="Johnson J."/>
            <person name="Barry K.W."/>
            <person name="Grigoriev I.V."/>
            <person name="Nagy L."/>
            <person name="Hibbett D."/>
            <person name="Henrissat B."/>
            <person name="Matheny P.B."/>
            <person name="Labbe J."/>
            <person name="Martin A.F."/>
        </authorList>
    </citation>
    <scope>NUCLEOTIDE SEQUENCE</scope>
    <source>
        <strain evidence="1">BPL698</strain>
    </source>
</reference>
<evidence type="ECO:0000313" key="2">
    <source>
        <dbReference type="Proteomes" id="UP001207468"/>
    </source>
</evidence>
<keyword evidence="2" id="KW-1185">Reference proteome</keyword>
<gene>
    <name evidence="1" type="ORF">F5148DRAFT_1234896</name>
</gene>
<organism evidence="1 2">
    <name type="scientific">Russula earlei</name>
    <dbReference type="NCBI Taxonomy" id="71964"/>
    <lineage>
        <taxon>Eukaryota</taxon>
        <taxon>Fungi</taxon>
        <taxon>Dikarya</taxon>
        <taxon>Basidiomycota</taxon>
        <taxon>Agaricomycotina</taxon>
        <taxon>Agaricomycetes</taxon>
        <taxon>Russulales</taxon>
        <taxon>Russulaceae</taxon>
        <taxon>Russula</taxon>
    </lineage>
</organism>
<protein>
    <submittedName>
        <fullName evidence="1">Uncharacterized protein</fullName>
    </submittedName>
</protein>
<dbReference type="EMBL" id="JAGFNK010000325">
    <property type="protein sequence ID" value="KAI9452822.1"/>
    <property type="molecule type" value="Genomic_DNA"/>
</dbReference>
<dbReference type="Proteomes" id="UP001207468">
    <property type="component" value="Unassembled WGS sequence"/>
</dbReference>
<comment type="caution">
    <text evidence="1">The sequence shown here is derived from an EMBL/GenBank/DDBJ whole genome shotgun (WGS) entry which is preliminary data.</text>
</comment>
<proteinExistence type="predicted"/>
<name>A0ACC0TYI0_9AGAM</name>
<accession>A0ACC0TYI0</accession>
<evidence type="ECO:0000313" key="1">
    <source>
        <dbReference type="EMBL" id="KAI9452822.1"/>
    </source>
</evidence>